<dbReference type="InterPro" id="IPR036305">
    <property type="entry name" value="RGS_sf"/>
</dbReference>
<dbReference type="Gene3D" id="1.10.167.10">
    <property type="entry name" value="Regulator of G-protein Signalling 4, domain 2"/>
    <property type="match status" value="1"/>
</dbReference>
<name>B8BXH3_THAPS</name>
<dbReference type="KEGG" id="tps:THAPSDRAFT_3330"/>
<accession>B8BXH3</accession>
<dbReference type="Pfam" id="PF00027">
    <property type="entry name" value="cNMP_binding"/>
    <property type="match status" value="1"/>
</dbReference>
<feature type="domain" description="RGS" evidence="2">
    <location>
        <begin position="361"/>
        <end position="489"/>
    </location>
</feature>
<dbReference type="AlphaFoldDB" id="B8BXH3"/>
<reference evidence="3 4" key="1">
    <citation type="journal article" date="2004" name="Science">
        <title>The genome of the diatom Thalassiosira pseudonana: ecology, evolution, and metabolism.</title>
        <authorList>
            <person name="Armbrust E.V."/>
            <person name="Berges J.A."/>
            <person name="Bowler C."/>
            <person name="Green B.R."/>
            <person name="Martinez D."/>
            <person name="Putnam N.H."/>
            <person name="Zhou S."/>
            <person name="Allen A.E."/>
            <person name="Apt K.E."/>
            <person name="Bechner M."/>
            <person name="Brzezinski M.A."/>
            <person name="Chaal B.K."/>
            <person name="Chiovitti A."/>
            <person name="Davis A.K."/>
            <person name="Demarest M.S."/>
            <person name="Detter J.C."/>
            <person name="Glavina T."/>
            <person name="Goodstein D."/>
            <person name="Hadi M.Z."/>
            <person name="Hellsten U."/>
            <person name="Hildebrand M."/>
            <person name="Jenkins B.D."/>
            <person name="Jurka J."/>
            <person name="Kapitonov V.V."/>
            <person name="Kroger N."/>
            <person name="Lau W.W."/>
            <person name="Lane T.W."/>
            <person name="Larimer F.W."/>
            <person name="Lippmeier J.C."/>
            <person name="Lucas S."/>
            <person name="Medina M."/>
            <person name="Montsant A."/>
            <person name="Obornik M."/>
            <person name="Parker M.S."/>
            <person name="Palenik B."/>
            <person name="Pazour G.J."/>
            <person name="Richardson P.M."/>
            <person name="Rynearson T.A."/>
            <person name="Saito M.A."/>
            <person name="Schwartz D.C."/>
            <person name="Thamatrakoln K."/>
            <person name="Valentin K."/>
            <person name="Vardi A."/>
            <person name="Wilkerson F.P."/>
            <person name="Rokhsar D.S."/>
        </authorList>
    </citation>
    <scope>NUCLEOTIDE SEQUENCE [LARGE SCALE GENOMIC DNA]</scope>
    <source>
        <strain evidence="3 4">CCMP1335</strain>
    </source>
</reference>
<dbReference type="InterPro" id="IPR018488">
    <property type="entry name" value="cNMP-bd_CS"/>
</dbReference>
<dbReference type="HOGENOM" id="CLU_551552_0_0_1"/>
<evidence type="ECO:0000313" key="4">
    <source>
        <dbReference type="Proteomes" id="UP000001449"/>
    </source>
</evidence>
<dbReference type="SMART" id="SM00100">
    <property type="entry name" value="cNMP"/>
    <property type="match status" value="2"/>
</dbReference>
<dbReference type="PRINTS" id="PR01301">
    <property type="entry name" value="RGSPROTEIN"/>
</dbReference>
<dbReference type="Proteomes" id="UP000001449">
    <property type="component" value="Chromosome 3"/>
</dbReference>
<dbReference type="EMBL" id="CM000640">
    <property type="protein sequence ID" value="EED93706.1"/>
    <property type="molecule type" value="Genomic_DNA"/>
</dbReference>
<protein>
    <recommendedName>
        <fullName evidence="5">Cyclic nucleotide-binding domain-containing protein</fullName>
    </recommendedName>
</protein>
<dbReference type="Gene3D" id="2.60.120.10">
    <property type="entry name" value="Jelly Rolls"/>
    <property type="match status" value="2"/>
</dbReference>
<feature type="domain" description="Cyclic nucleotide-binding" evidence="1">
    <location>
        <begin position="214"/>
        <end position="344"/>
    </location>
</feature>
<evidence type="ECO:0008006" key="5">
    <source>
        <dbReference type="Google" id="ProtNLM"/>
    </source>
</evidence>
<dbReference type="InterPro" id="IPR016137">
    <property type="entry name" value="RGS"/>
</dbReference>
<dbReference type="GeneID" id="7444726"/>
<dbReference type="CDD" id="cd07440">
    <property type="entry name" value="RGS"/>
    <property type="match status" value="1"/>
</dbReference>
<dbReference type="InterPro" id="IPR014710">
    <property type="entry name" value="RmlC-like_jellyroll"/>
</dbReference>
<dbReference type="PROSITE" id="PS50132">
    <property type="entry name" value="RGS"/>
    <property type="match status" value="1"/>
</dbReference>
<dbReference type="SUPFAM" id="SSF51206">
    <property type="entry name" value="cAMP-binding domain-like"/>
    <property type="match status" value="2"/>
</dbReference>
<dbReference type="PaxDb" id="35128-Thaps3330"/>
<dbReference type="PANTHER" id="PTHR23011">
    <property type="entry name" value="CYCLIC NUCLEOTIDE-BINDING DOMAIN CONTAINING PROTEIN"/>
    <property type="match status" value="1"/>
</dbReference>
<dbReference type="PANTHER" id="PTHR23011:SF28">
    <property type="entry name" value="CYCLIC NUCLEOTIDE-BINDING DOMAIN CONTAINING PROTEIN"/>
    <property type="match status" value="1"/>
</dbReference>
<dbReference type="Pfam" id="PF00615">
    <property type="entry name" value="RGS"/>
    <property type="match status" value="1"/>
</dbReference>
<dbReference type="eggNOG" id="KOG0614">
    <property type="taxonomic scope" value="Eukaryota"/>
</dbReference>
<evidence type="ECO:0000259" key="2">
    <source>
        <dbReference type="PROSITE" id="PS50132"/>
    </source>
</evidence>
<dbReference type="PROSITE" id="PS00889">
    <property type="entry name" value="CNMP_BINDING_2"/>
    <property type="match status" value="1"/>
</dbReference>
<dbReference type="InParanoid" id="B8BXH3"/>
<dbReference type="PROSITE" id="PS50042">
    <property type="entry name" value="CNMP_BINDING_3"/>
    <property type="match status" value="2"/>
</dbReference>
<evidence type="ECO:0000259" key="1">
    <source>
        <dbReference type="PROSITE" id="PS50042"/>
    </source>
</evidence>
<dbReference type="InterPro" id="IPR018490">
    <property type="entry name" value="cNMP-bd_dom_sf"/>
</dbReference>
<feature type="domain" description="Cyclic nucleotide-binding" evidence="1">
    <location>
        <begin position="35"/>
        <end position="186"/>
    </location>
</feature>
<dbReference type="InterPro" id="IPR000595">
    <property type="entry name" value="cNMP-bd_dom"/>
</dbReference>
<reference evidence="3 4" key="2">
    <citation type="journal article" date="2008" name="Nature">
        <title>The Phaeodactylum genome reveals the evolutionary history of diatom genomes.</title>
        <authorList>
            <person name="Bowler C."/>
            <person name="Allen A.E."/>
            <person name="Badger J.H."/>
            <person name="Grimwood J."/>
            <person name="Jabbari K."/>
            <person name="Kuo A."/>
            <person name="Maheswari U."/>
            <person name="Martens C."/>
            <person name="Maumus F."/>
            <person name="Otillar R.P."/>
            <person name="Rayko E."/>
            <person name="Salamov A."/>
            <person name="Vandepoele K."/>
            <person name="Beszteri B."/>
            <person name="Gruber A."/>
            <person name="Heijde M."/>
            <person name="Katinka M."/>
            <person name="Mock T."/>
            <person name="Valentin K."/>
            <person name="Verret F."/>
            <person name="Berges J.A."/>
            <person name="Brownlee C."/>
            <person name="Cadoret J.P."/>
            <person name="Chiovitti A."/>
            <person name="Choi C.J."/>
            <person name="Coesel S."/>
            <person name="De Martino A."/>
            <person name="Detter J.C."/>
            <person name="Durkin C."/>
            <person name="Falciatore A."/>
            <person name="Fournet J."/>
            <person name="Haruta M."/>
            <person name="Huysman M.J."/>
            <person name="Jenkins B.D."/>
            <person name="Jiroutova K."/>
            <person name="Jorgensen R.E."/>
            <person name="Joubert Y."/>
            <person name="Kaplan A."/>
            <person name="Kroger N."/>
            <person name="Kroth P.G."/>
            <person name="La Roche J."/>
            <person name="Lindquist E."/>
            <person name="Lommer M."/>
            <person name="Martin-Jezequel V."/>
            <person name="Lopez P.J."/>
            <person name="Lucas S."/>
            <person name="Mangogna M."/>
            <person name="McGinnis K."/>
            <person name="Medlin L.K."/>
            <person name="Montsant A."/>
            <person name="Oudot-Le Secq M.P."/>
            <person name="Napoli C."/>
            <person name="Obornik M."/>
            <person name="Parker M.S."/>
            <person name="Petit J.L."/>
            <person name="Porcel B.M."/>
            <person name="Poulsen N."/>
            <person name="Robison M."/>
            <person name="Rychlewski L."/>
            <person name="Rynearson T.A."/>
            <person name="Schmutz J."/>
            <person name="Shapiro H."/>
            <person name="Siaut M."/>
            <person name="Stanley M."/>
            <person name="Sussman M.R."/>
            <person name="Taylor A.R."/>
            <person name="Vardi A."/>
            <person name="von Dassow P."/>
            <person name="Vyverman W."/>
            <person name="Willis A."/>
            <person name="Wyrwicz L.S."/>
            <person name="Rokhsar D.S."/>
            <person name="Weissenbach J."/>
            <person name="Armbrust E.V."/>
            <person name="Green B.R."/>
            <person name="Van de Peer Y."/>
            <person name="Grigoriev I.V."/>
        </authorList>
    </citation>
    <scope>NUCLEOTIDE SEQUENCE [LARGE SCALE GENOMIC DNA]</scope>
    <source>
        <strain evidence="3 4">CCMP1335</strain>
    </source>
</reference>
<dbReference type="SMART" id="SM00315">
    <property type="entry name" value="RGS"/>
    <property type="match status" value="1"/>
</dbReference>
<dbReference type="InterPro" id="IPR044926">
    <property type="entry name" value="RGS_subdomain_2"/>
</dbReference>
<sequence length="495" mass="54450">MDALDTFIKSHPDLSKPFETISTTQIEDLLQTMIFLKGVPKSKLNVLAAMCRYEAFDSGQVVFEENSQAKKLYLVLSGLAQVVAKDLPSVPSLRGVRPNTASSTSSRSLPTSTFLEQSVALQRSLECSCDCTSLVESDEVAIAELTNGQYFGETALVFNIDRTCSVKTAEKSLFLTVHKTDFENFLKICPIEESLKAVIKQRMVSKLSSLGIPFLNGIPEDMISSLTSSVAINEVPSNHAVFCQGDVGDNFYIIVHGSVKVASKIEADTTIGDRIANEEGDGIKVARDMPTENNIGTLGPGQYFGEMALVNSDNALRTATVTSTQKSILLSIDKESFQTVFGSNRQVLAEFELRVMKGSAQLSHILAHSLGIASFRNFLEKEHAGENIDFWVAVNDFGNAMFDDADGVVMIHSDSLEKAKRIFVTFCAEYADRQVNLPHKMVAELDAKINGDGGITPDLFNASQQEIYKLMEKDKFARYKNSDDFKDFFVRLGIL</sequence>
<evidence type="ECO:0000313" key="3">
    <source>
        <dbReference type="EMBL" id="EED93706.1"/>
    </source>
</evidence>
<keyword evidence="4" id="KW-1185">Reference proteome</keyword>
<dbReference type="RefSeq" id="XP_002288270.1">
    <property type="nucleotide sequence ID" value="XM_002288234.1"/>
</dbReference>
<dbReference type="CDD" id="cd00038">
    <property type="entry name" value="CAP_ED"/>
    <property type="match status" value="2"/>
</dbReference>
<gene>
    <name evidence="3" type="ORF">THAPSDRAFT_3330</name>
</gene>
<proteinExistence type="predicted"/>
<dbReference type="SUPFAM" id="SSF48097">
    <property type="entry name" value="Regulator of G-protein signaling, RGS"/>
    <property type="match status" value="1"/>
</dbReference>
<organism evidence="3 4">
    <name type="scientific">Thalassiosira pseudonana</name>
    <name type="common">Marine diatom</name>
    <name type="synonym">Cyclotella nana</name>
    <dbReference type="NCBI Taxonomy" id="35128"/>
    <lineage>
        <taxon>Eukaryota</taxon>
        <taxon>Sar</taxon>
        <taxon>Stramenopiles</taxon>
        <taxon>Ochrophyta</taxon>
        <taxon>Bacillariophyta</taxon>
        <taxon>Coscinodiscophyceae</taxon>
        <taxon>Thalassiosirophycidae</taxon>
        <taxon>Thalassiosirales</taxon>
        <taxon>Thalassiosiraceae</taxon>
        <taxon>Thalassiosira</taxon>
    </lineage>
</organism>
<dbReference type="STRING" id="35128.B8BXH3"/>
<dbReference type="eggNOG" id="KOG3589">
    <property type="taxonomic scope" value="Eukaryota"/>
</dbReference>